<dbReference type="EMBL" id="AAFI02000085">
    <property type="protein sequence ID" value="EAL64393.1"/>
    <property type="molecule type" value="Genomic_DNA"/>
</dbReference>
<protein>
    <submittedName>
        <fullName evidence="1">Uncharacterized protein</fullName>
    </submittedName>
</protein>
<evidence type="ECO:0000313" key="2">
    <source>
        <dbReference type="Proteomes" id="UP000002195"/>
    </source>
</evidence>
<dbReference type="InParanoid" id="Q54MD3"/>
<name>Q54MD3_DICDI</name>
<sequence>MYISKIIYHTFLQVIHMIKQILNFIYLSKKSKFSFTSPYKANNKIKFETKEILSKNYSQILKQIKNHPTIKNLLEIDRENFKTFEFLFQFISENDLKNCYDNLGPISLSYFSNK</sequence>
<gene>
    <name evidence="1" type="ORF">DDB_G0286029</name>
</gene>
<accession>Q54MD3</accession>
<proteinExistence type="predicted"/>
<dbReference type="AlphaFoldDB" id="Q54MD3"/>
<dbReference type="Proteomes" id="UP000002195">
    <property type="component" value="Unassembled WGS sequence"/>
</dbReference>
<organism evidence="1 2">
    <name type="scientific">Dictyostelium discoideum</name>
    <name type="common">Social amoeba</name>
    <dbReference type="NCBI Taxonomy" id="44689"/>
    <lineage>
        <taxon>Eukaryota</taxon>
        <taxon>Amoebozoa</taxon>
        <taxon>Evosea</taxon>
        <taxon>Eumycetozoa</taxon>
        <taxon>Dictyostelia</taxon>
        <taxon>Dictyosteliales</taxon>
        <taxon>Dictyosteliaceae</taxon>
        <taxon>Dictyostelium</taxon>
    </lineage>
</organism>
<evidence type="ECO:0000313" key="1">
    <source>
        <dbReference type="EMBL" id="EAL64393.1"/>
    </source>
</evidence>
<comment type="caution">
    <text evidence="1">The sequence shown here is derived from an EMBL/GenBank/DDBJ whole genome shotgun (WGS) entry which is preliminary data.</text>
</comment>
<dbReference type="VEuPathDB" id="AmoebaDB:DDB_G0286029"/>
<reference evidence="1 2" key="1">
    <citation type="journal article" date="2005" name="Nature">
        <title>The genome of the social amoeba Dictyostelium discoideum.</title>
        <authorList>
            <consortium name="The Dictyostelium discoideum Sequencing Consortium"/>
            <person name="Eichinger L."/>
            <person name="Pachebat J.A."/>
            <person name="Glockner G."/>
            <person name="Rajandream M.A."/>
            <person name="Sucgang R."/>
            <person name="Berriman M."/>
            <person name="Song J."/>
            <person name="Olsen R."/>
            <person name="Szafranski K."/>
            <person name="Xu Q."/>
            <person name="Tunggal B."/>
            <person name="Kummerfeld S."/>
            <person name="Madera M."/>
            <person name="Konfortov B.A."/>
            <person name="Rivero F."/>
            <person name="Bankier A.T."/>
            <person name="Lehmann R."/>
            <person name="Hamlin N."/>
            <person name="Davies R."/>
            <person name="Gaudet P."/>
            <person name="Fey P."/>
            <person name="Pilcher K."/>
            <person name="Chen G."/>
            <person name="Saunders D."/>
            <person name="Sodergren E."/>
            <person name="Davis P."/>
            <person name="Kerhornou A."/>
            <person name="Nie X."/>
            <person name="Hall N."/>
            <person name="Anjard C."/>
            <person name="Hemphill L."/>
            <person name="Bason N."/>
            <person name="Farbrother P."/>
            <person name="Desany B."/>
            <person name="Just E."/>
            <person name="Morio T."/>
            <person name="Rost R."/>
            <person name="Churcher C."/>
            <person name="Cooper J."/>
            <person name="Haydock S."/>
            <person name="van Driessche N."/>
            <person name="Cronin A."/>
            <person name="Goodhead I."/>
            <person name="Muzny D."/>
            <person name="Mourier T."/>
            <person name="Pain A."/>
            <person name="Lu M."/>
            <person name="Harper D."/>
            <person name="Lindsay R."/>
            <person name="Hauser H."/>
            <person name="James K."/>
            <person name="Quiles M."/>
            <person name="Madan Babu M."/>
            <person name="Saito T."/>
            <person name="Buchrieser C."/>
            <person name="Wardroper A."/>
            <person name="Felder M."/>
            <person name="Thangavelu M."/>
            <person name="Johnson D."/>
            <person name="Knights A."/>
            <person name="Loulseged H."/>
            <person name="Mungall K."/>
            <person name="Oliver K."/>
            <person name="Price C."/>
            <person name="Quail M.A."/>
            <person name="Urushihara H."/>
            <person name="Hernandez J."/>
            <person name="Rabbinowitsch E."/>
            <person name="Steffen D."/>
            <person name="Sanders M."/>
            <person name="Ma J."/>
            <person name="Kohara Y."/>
            <person name="Sharp S."/>
            <person name="Simmonds M."/>
            <person name="Spiegler S."/>
            <person name="Tivey A."/>
            <person name="Sugano S."/>
            <person name="White B."/>
            <person name="Walker D."/>
            <person name="Woodward J."/>
            <person name="Winckler T."/>
            <person name="Tanaka Y."/>
            <person name="Shaulsky G."/>
            <person name="Schleicher M."/>
            <person name="Weinstock G."/>
            <person name="Rosenthal A."/>
            <person name="Cox E.C."/>
            <person name="Chisholm R.L."/>
            <person name="Gibbs R."/>
            <person name="Loomis W.F."/>
            <person name="Platzer M."/>
            <person name="Kay R.R."/>
            <person name="Williams J."/>
            <person name="Dear P.H."/>
            <person name="Noegel A.A."/>
            <person name="Barrell B."/>
            <person name="Kuspa A."/>
        </authorList>
    </citation>
    <scope>NUCLEOTIDE SEQUENCE [LARGE SCALE GENOMIC DNA]</scope>
    <source>
        <strain evidence="1 2">AX4</strain>
    </source>
</reference>
<dbReference type="KEGG" id="ddi:DDB_G0286029"/>
<dbReference type="PaxDb" id="44689-DDB0186777"/>
<dbReference type="RefSeq" id="XP_637901.1">
    <property type="nucleotide sequence ID" value="XM_632809.1"/>
</dbReference>
<keyword evidence="2" id="KW-1185">Reference proteome</keyword>
<dbReference type="GeneID" id="8625411"/>
<dbReference type="HOGENOM" id="CLU_2125748_0_0_1"/>